<dbReference type="InterPro" id="IPR003594">
    <property type="entry name" value="HATPase_dom"/>
</dbReference>
<dbReference type="Gene3D" id="1.10.287.130">
    <property type="match status" value="1"/>
</dbReference>
<dbReference type="Gene3D" id="1.25.40.10">
    <property type="entry name" value="Tetratricopeptide repeat domain"/>
    <property type="match status" value="2"/>
</dbReference>
<dbReference type="PROSITE" id="PS50109">
    <property type="entry name" value="HIS_KIN"/>
    <property type="match status" value="1"/>
</dbReference>
<evidence type="ECO:0000259" key="5">
    <source>
        <dbReference type="PROSITE" id="PS50109"/>
    </source>
</evidence>
<dbReference type="CDD" id="cd00075">
    <property type="entry name" value="HATPase"/>
    <property type="match status" value="1"/>
</dbReference>
<keyword evidence="4" id="KW-0812">Transmembrane</keyword>
<gene>
    <name evidence="6" type="ORF">C7460_13514</name>
</gene>
<dbReference type="EC" id="2.7.13.3" evidence="2"/>
<dbReference type="SMART" id="SM00387">
    <property type="entry name" value="HATPase_c"/>
    <property type="match status" value="1"/>
</dbReference>
<dbReference type="PANTHER" id="PTHR43547">
    <property type="entry name" value="TWO-COMPONENT HISTIDINE KINASE"/>
    <property type="match status" value="1"/>
</dbReference>
<keyword evidence="6" id="KW-0418">Kinase</keyword>
<dbReference type="GO" id="GO:0000155">
    <property type="term" value="F:phosphorelay sensor kinase activity"/>
    <property type="evidence" value="ECO:0007669"/>
    <property type="project" value="InterPro"/>
</dbReference>
<proteinExistence type="predicted"/>
<dbReference type="InterPro" id="IPR036097">
    <property type="entry name" value="HisK_dim/P_sf"/>
</dbReference>
<accession>A0A3D9KVZ8</accession>
<dbReference type="Proteomes" id="UP000256779">
    <property type="component" value="Unassembled WGS sequence"/>
</dbReference>
<dbReference type="SMART" id="SM00388">
    <property type="entry name" value="HisKA"/>
    <property type="match status" value="1"/>
</dbReference>
<dbReference type="CDD" id="cd00082">
    <property type="entry name" value="HisKA"/>
    <property type="match status" value="1"/>
</dbReference>
<protein>
    <recommendedName>
        <fullName evidence="2">histidine kinase</fullName>
        <ecNumber evidence="2">2.7.13.3</ecNumber>
    </recommendedName>
</protein>
<dbReference type="Pfam" id="PF02518">
    <property type="entry name" value="HATPase_c"/>
    <property type="match status" value="1"/>
</dbReference>
<dbReference type="OrthoDB" id="9806995at2"/>
<dbReference type="InterPro" id="IPR036890">
    <property type="entry name" value="HATPase_C_sf"/>
</dbReference>
<keyword evidence="4" id="KW-1133">Transmembrane helix</keyword>
<dbReference type="SUPFAM" id="SSF55874">
    <property type="entry name" value="ATPase domain of HSP90 chaperone/DNA topoisomerase II/histidine kinase"/>
    <property type="match status" value="1"/>
</dbReference>
<dbReference type="PANTHER" id="PTHR43547:SF2">
    <property type="entry name" value="HYBRID SIGNAL TRANSDUCTION HISTIDINE KINASE C"/>
    <property type="match status" value="1"/>
</dbReference>
<evidence type="ECO:0000256" key="4">
    <source>
        <dbReference type="SAM" id="Phobius"/>
    </source>
</evidence>
<reference evidence="6 7" key="1">
    <citation type="submission" date="2018-07" db="EMBL/GenBank/DDBJ databases">
        <title>Genomic Encyclopedia of Type Strains, Phase IV (KMG-IV): sequencing the most valuable type-strain genomes for metagenomic binning, comparative biology and taxonomic classification.</title>
        <authorList>
            <person name="Goeker M."/>
        </authorList>
    </citation>
    <scope>NUCLEOTIDE SEQUENCE [LARGE SCALE GENOMIC DNA]</scope>
    <source>
        <strain evidence="6 7">DSM 4134</strain>
    </source>
</reference>
<dbReference type="SUPFAM" id="SSF47384">
    <property type="entry name" value="Homodimeric domain of signal transducing histidine kinase"/>
    <property type="match status" value="1"/>
</dbReference>
<evidence type="ECO:0000256" key="2">
    <source>
        <dbReference type="ARBA" id="ARBA00012438"/>
    </source>
</evidence>
<sequence length="650" mass="72109">MGVGAISILIRKSIIQPIKNRMHFKNSNNTILFQSASFRGTLFGCLLLLSCSLWGQSVKSNDLEVLLDSVSEETNIGDKLLLAKTIADRARSGNESYYLQKALLYQGGAYTQLGATEKALKCLVEGAQIAENLGLTSELGEFYGQISNVYTLVGDLSVSLSYQKKALHIFQSEEDVFSEGLASINIGYDYYTLGQLDSASFYSQKARELMSKVGFDRGVAYAIGNEALVLWKRGAYEQATNDLLQAIAILKEEEDAYAVSDYLIKLGELKFEIGAVQAAREKVEEALAISKAEGLHEQLRDGNLLLSKILEKQTLFEQAMYHAFLYMNYKDSIQNMEKLNELADLRTEYEVGQKQTEVDLLTAEKKTQQVVMLAIAVLALVLLVLGIIIYRFYREKSKINVELNRLIQTKDRFFSIISHDLRGPISSFQGVSRMIKFLAIGKQTDQLIELADDVSDSASKLSGLLDNLLTWALQQKGHFPYKPEPVACQGAVQEVLGTLKATAESKNITLAADVPAELQFWVDRNSTLTIIRNLVNNSIKFTPEGGKIEVKCMAKDAHIQMQVIDTGVGMPAEKLDGLFELKDKKSTYGTSGEKGLGLGLQLVHEFVMMNKGVIKVRSTEGVGTTFDMLFPRHQDAEVTEENKAVLDTIK</sequence>
<dbReference type="SMART" id="SM00028">
    <property type="entry name" value="TPR"/>
    <property type="match status" value="4"/>
</dbReference>
<keyword evidence="6" id="KW-0808">Transferase</keyword>
<dbReference type="Gene3D" id="3.30.565.10">
    <property type="entry name" value="Histidine kinase-like ATPase, C-terminal domain"/>
    <property type="match status" value="1"/>
</dbReference>
<dbReference type="AlphaFoldDB" id="A0A3D9KVZ8"/>
<dbReference type="InterPro" id="IPR003661">
    <property type="entry name" value="HisK_dim/P_dom"/>
</dbReference>
<feature type="transmembrane region" description="Helical" evidence="4">
    <location>
        <begin position="370"/>
        <end position="393"/>
    </location>
</feature>
<dbReference type="Pfam" id="PF00512">
    <property type="entry name" value="HisKA"/>
    <property type="match status" value="1"/>
</dbReference>
<dbReference type="InterPro" id="IPR005467">
    <property type="entry name" value="His_kinase_dom"/>
</dbReference>
<evidence type="ECO:0000256" key="3">
    <source>
        <dbReference type="ARBA" id="ARBA00022553"/>
    </source>
</evidence>
<evidence type="ECO:0000313" key="6">
    <source>
        <dbReference type="EMBL" id="RED91899.1"/>
    </source>
</evidence>
<dbReference type="InterPro" id="IPR004358">
    <property type="entry name" value="Sig_transdc_His_kin-like_C"/>
</dbReference>
<comment type="catalytic activity">
    <reaction evidence="1">
        <text>ATP + protein L-histidine = ADP + protein N-phospho-L-histidine.</text>
        <dbReference type="EC" id="2.7.13.3"/>
    </reaction>
</comment>
<dbReference type="InterPro" id="IPR019734">
    <property type="entry name" value="TPR_rpt"/>
</dbReference>
<keyword evidence="7" id="KW-1185">Reference proteome</keyword>
<feature type="domain" description="Histidine kinase" evidence="5">
    <location>
        <begin position="416"/>
        <end position="634"/>
    </location>
</feature>
<comment type="caution">
    <text evidence="6">The sequence shown here is derived from an EMBL/GenBank/DDBJ whole genome shotgun (WGS) entry which is preliminary data.</text>
</comment>
<dbReference type="PRINTS" id="PR00344">
    <property type="entry name" value="BCTRLSENSOR"/>
</dbReference>
<keyword evidence="4" id="KW-0472">Membrane</keyword>
<evidence type="ECO:0000256" key="1">
    <source>
        <dbReference type="ARBA" id="ARBA00000085"/>
    </source>
</evidence>
<keyword evidence="3" id="KW-0597">Phosphoprotein</keyword>
<organism evidence="6 7">
    <name type="scientific">Marinoscillum furvescens DSM 4134</name>
    <dbReference type="NCBI Taxonomy" id="1122208"/>
    <lineage>
        <taxon>Bacteria</taxon>
        <taxon>Pseudomonadati</taxon>
        <taxon>Bacteroidota</taxon>
        <taxon>Cytophagia</taxon>
        <taxon>Cytophagales</taxon>
        <taxon>Reichenbachiellaceae</taxon>
        <taxon>Marinoscillum</taxon>
    </lineage>
</organism>
<evidence type="ECO:0000313" key="7">
    <source>
        <dbReference type="Proteomes" id="UP000256779"/>
    </source>
</evidence>
<name>A0A3D9KVZ8_MARFU</name>
<dbReference type="SUPFAM" id="SSF48452">
    <property type="entry name" value="TPR-like"/>
    <property type="match status" value="1"/>
</dbReference>
<dbReference type="InterPro" id="IPR011990">
    <property type="entry name" value="TPR-like_helical_dom_sf"/>
</dbReference>
<dbReference type="EMBL" id="QREG01000035">
    <property type="protein sequence ID" value="RED91899.1"/>
    <property type="molecule type" value="Genomic_DNA"/>
</dbReference>